<name>A0A6H9XS64_9CORY</name>
<comment type="caution">
    <text evidence="3">The sequence shown here is derived from an EMBL/GenBank/DDBJ whole genome shotgun (WGS) entry which is preliminary data.</text>
</comment>
<gene>
    <name evidence="3" type="ORF">NCTC10254_00514</name>
</gene>
<accession>A0A6H9XS64</accession>
<feature type="transmembrane region" description="Helical" evidence="1">
    <location>
        <begin position="277"/>
        <end position="297"/>
    </location>
</feature>
<dbReference type="RefSeq" id="WP_005524521.1">
    <property type="nucleotide sequence ID" value="NZ_CP050134.2"/>
</dbReference>
<evidence type="ECO:0000313" key="3">
    <source>
        <dbReference type="EMBL" id="SPW24148.1"/>
    </source>
</evidence>
<evidence type="ECO:0000313" key="4">
    <source>
        <dbReference type="Proteomes" id="UP000249886"/>
    </source>
</evidence>
<evidence type="ECO:0000256" key="2">
    <source>
        <dbReference type="SAM" id="SignalP"/>
    </source>
</evidence>
<dbReference type="GeneID" id="84573051"/>
<feature type="chain" id="PRO_5043215331" evidence="2">
    <location>
        <begin position="26"/>
        <end position="315"/>
    </location>
</feature>
<proteinExistence type="predicted"/>
<reference evidence="3 4" key="1">
    <citation type="submission" date="2018-06" db="EMBL/GenBank/DDBJ databases">
        <authorList>
            <consortium name="Pathogen Informatics"/>
            <person name="Doyle S."/>
        </authorList>
    </citation>
    <scope>NUCLEOTIDE SEQUENCE [LARGE SCALE GENOMIC DNA]</scope>
    <source>
        <strain evidence="3 4">NCTC10254</strain>
    </source>
</reference>
<dbReference type="AlphaFoldDB" id="A0A6H9XS64"/>
<feature type="signal peptide" evidence="2">
    <location>
        <begin position="1"/>
        <end position="25"/>
    </location>
</feature>
<dbReference type="Proteomes" id="UP000249886">
    <property type="component" value="Unassembled WGS sequence"/>
</dbReference>
<sequence>MKHKILALCGLILMCYACSLSTATAAPQSATTDNAAITTAVKTYQSVLDAQWTNTSCTLSRCLSSSSRIVGTPAGRDTFTQVERENLKIRDELLADGTWFAVAKSDVTITQATPQPDGSAFVIATITTTLTEGGKDGKPTPGNLSDAHTITLKQVDGKYYVMADIRNDSGSTSFLSSITIKGQIVTYVFIGLVALAALLPWLAAFRGRGKHPIENKLFVSLTSTLVMTYMWWLTRNHAHVTGVNGARRVCKGSYSFMLNPRVAKILSWSNDCITHSWVAMVLITAAALALLFLELWVTRRYIAAPSVAKRAARRR</sequence>
<protein>
    <submittedName>
        <fullName evidence="3">Uncharacterized protein</fullName>
    </submittedName>
</protein>
<keyword evidence="1" id="KW-1133">Transmembrane helix</keyword>
<evidence type="ECO:0000256" key="1">
    <source>
        <dbReference type="SAM" id="Phobius"/>
    </source>
</evidence>
<keyword evidence="1" id="KW-0812">Transmembrane</keyword>
<feature type="transmembrane region" description="Helical" evidence="1">
    <location>
        <begin position="217"/>
        <end position="234"/>
    </location>
</feature>
<organism evidence="3 4">
    <name type="scientific">Corynebacterium matruchotii</name>
    <dbReference type="NCBI Taxonomy" id="43768"/>
    <lineage>
        <taxon>Bacteria</taxon>
        <taxon>Bacillati</taxon>
        <taxon>Actinomycetota</taxon>
        <taxon>Actinomycetes</taxon>
        <taxon>Mycobacteriales</taxon>
        <taxon>Corynebacteriaceae</taxon>
        <taxon>Corynebacterium</taxon>
    </lineage>
</organism>
<dbReference type="EMBL" id="UARK01000001">
    <property type="protein sequence ID" value="SPW24148.1"/>
    <property type="molecule type" value="Genomic_DNA"/>
</dbReference>
<feature type="transmembrane region" description="Helical" evidence="1">
    <location>
        <begin position="184"/>
        <end position="205"/>
    </location>
</feature>
<keyword evidence="2" id="KW-0732">Signal</keyword>
<keyword evidence="1" id="KW-0472">Membrane</keyword>